<organism evidence="1 2">
    <name type="scientific">Halteria grandinella</name>
    <dbReference type="NCBI Taxonomy" id="5974"/>
    <lineage>
        <taxon>Eukaryota</taxon>
        <taxon>Sar</taxon>
        <taxon>Alveolata</taxon>
        <taxon>Ciliophora</taxon>
        <taxon>Intramacronucleata</taxon>
        <taxon>Spirotrichea</taxon>
        <taxon>Stichotrichia</taxon>
        <taxon>Sporadotrichida</taxon>
        <taxon>Halteriidae</taxon>
        <taxon>Halteria</taxon>
    </lineage>
</organism>
<name>A0A8J8NR46_HALGN</name>
<accession>A0A8J8NR46</accession>
<protein>
    <submittedName>
        <fullName evidence="1">Uncharacterized protein</fullName>
    </submittedName>
</protein>
<keyword evidence="2" id="KW-1185">Reference proteome</keyword>
<sequence length="70" mass="8045">MSPSGLKAVADIWKFQNHFQLIMNLSISRSTYSRSATSTLHFGSLSIQQHLIRQVLEVLDSLKRTWIRSN</sequence>
<evidence type="ECO:0000313" key="2">
    <source>
        <dbReference type="Proteomes" id="UP000785679"/>
    </source>
</evidence>
<evidence type="ECO:0000313" key="1">
    <source>
        <dbReference type="EMBL" id="TNV78804.1"/>
    </source>
</evidence>
<reference evidence="1" key="1">
    <citation type="submission" date="2019-06" db="EMBL/GenBank/DDBJ databases">
        <authorList>
            <person name="Zheng W."/>
        </authorList>
    </citation>
    <scope>NUCLEOTIDE SEQUENCE</scope>
    <source>
        <strain evidence="1">QDHG01</strain>
    </source>
</reference>
<dbReference type="AlphaFoldDB" id="A0A8J8NR46"/>
<comment type="caution">
    <text evidence="1">The sequence shown here is derived from an EMBL/GenBank/DDBJ whole genome shotgun (WGS) entry which is preliminary data.</text>
</comment>
<dbReference type="EMBL" id="RRYP01009817">
    <property type="protein sequence ID" value="TNV78804.1"/>
    <property type="molecule type" value="Genomic_DNA"/>
</dbReference>
<gene>
    <name evidence="1" type="ORF">FGO68_gene13536</name>
</gene>
<proteinExistence type="predicted"/>
<dbReference type="Proteomes" id="UP000785679">
    <property type="component" value="Unassembled WGS sequence"/>
</dbReference>